<dbReference type="RefSeq" id="WP_222606904.1">
    <property type="nucleotide sequence ID" value="NZ_CP081958.1"/>
</dbReference>
<evidence type="ECO:0000256" key="1">
    <source>
        <dbReference type="SAM" id="MobiDB-lite"/>
    </source>
</evidence>
<dbReference type="Pfam" id="PF01370">
    <property type="entry name" value="Epimerase"/>
    <property type="match status" value="1"/>
</dbReference>
<keyword evidence="4" id="KW-1185">Reference proteome</keyword>
<dbReference type="InterPro" id="IPR001509">
    <property type="entry name" value="Epimerase_deHydtase"/>
</dbReference>
<feature type="region of interest" description="Disordered" evidence="1">
    <location>
        <begin position="312"/>
        <end position="339"/>
    </location>
</feature>
<dbReference type="Proteomes" id="UP000826254">
    <property type="component" value="Chromosome"/>
</dbReference>
<dbReference type="PANTHER" id="PTHR43245">
    <property type="entry name" value="BIFUNCTIONAL POLYMYXIN RESISTANCE PROTEIN ARNA"/>
    <property type="match status" value="1"/>
</dbReference>
<name>A0A8T8WB61_9EURY</name>
<protein>
    <submittedName>
        <fullName evidence="3">NAD-dependent epimerase/dehydratase family protein</fullName>
    </submittedName>
</protein>
<dbReference type="KEGG" id="hmp:K6T50_12425"/>
<dbReference type="Gene3D" id="3.40.50.720">
    <property type="entry name" value="NAD(P)-binding Rossmann-like Domain"/>
    <property type="match status" value="1"/>
</dbReference>
<dbReference type="InterPro" id="IPR036291">
    <property type="entry name" value="NAD(P)-bd_dom_sf"/>
</dbReference>
<organism evidence="3 4">
    <name type="scientific">Halobaculum magnesiiphilum</name>
    <dbReference type="NCBI Taxonomy" id="1017351"/>
    <lineage>
        <taxon>Archaea</taxon>
        <taxon>Methanobacteriati</taxon>
        <taxon>Methanobacteriota</taxon>
        <taxon>Stenosarchaea group</taxon>
        <taxon>Halobacteria</taxon>
        <taxon>Halobacteriales</taxon>
        <taxon>Haloferacaceae</taxon>
        <taxon>Halobaculum</taxon>
    </lineage>
</organism>
<reference evidence="3 4" key="1">
    <citation type="journal article" date="2021" name="Int. J. Syst. Evol. Microbiol.">
        <title>Halobaculum halophilum sp. nov. and Halobaculum salinum sp. nov., isolated from salt lake and saline soil.</title>
        <authorList>
            <person name="Cui H.L."/>
            <person name="Shi X.W."/>
            <person name="Yin X.M."/>
            <person name="Yang X.Y."/>
            <person name="Hou J."/>
            <person name="Zhu L."/>
        </authorList>
    </citation>
    <scope>NUCLEOTIDE SEQUENCE [LARGE SCALE GENOMIC DNA]</scope>
    <source>
        <strain evidence="3 4">NBRC 109044</strain>
    </source>
</reference>
<dbReference type="InterPro" id="IPR050177">
    <property type="entry name" value="Lipid_A_modif_metabolic_enz"/>
</dbReference>
<gene>
    <name evidence="3" type="ORF">K6T50_12425</name>
</gene>
<dbReference type="AlphaFoldDB" id="A0A8T8WB61"/>
<proteinExistence type="predicted"/>
<dbReference type="EMBL" id="CP081958">
    <property type="protein sequence ID" value="QZP37089.1"/>
    <property type="molecule type" value="Genomic_DNA"/>
</dbReference>
<sequence length="339" mass="37490">MKLVTGGSGFVGGHIVEQLLKRGADVRVFDQHPPEIGADQVEYVEGDIRDPTDIRQAMDGVDTVYHNVALVPVTKAGDRFRQVNVEGTRQAMNAAQDASVDRFIHMGSSSVYSLDQLPITENSLLQPKGPYSESKLKADEVALQATDVDVTVIRPRTVVGKRRAGIFQILFEWISQGRRVYLVGSGNNTFQMVSGRDIATAAIAAADSETAIGQIYNIGTDEFGTMREAYESLISHAGTGSTVTSLPRLPTKFGMWALDTLDYSPLTTFHYKTIDKDFYFDISRARDDLNWEPQDSNADCLRRGYEWFIDSTSEESEESGEGHRKAPEQGALNILRKLS</sequence>
<evidence type="ECO:0000259" key="2">
    <source>
        <dbReference type="Pfam" id="PF01370"/>
    </source>
</evidence>
<evidence type="ECO:0000313" key="4">
    <source>
        <dbReference type="Proteomes" id="UP000826254"/>
    </source>
</evidence>
<dbReference type="GeneID" id="67178961"/>
<evidence type="ECO:0000313" key="3">
    <source>
        <dbReference type="EMBL" id="QZP37089.1"/>
    </source>
</evidence>
<dbReference type="SUPFAM" id="SSF51735">
    <property type="entry name" value="NAD(P)-binding Rossmann-fold domains"/>
    <property type="match status" value="1"/>
</dbReference>
<accession>A0A8T8WB61</accession>
<feature type="domain" description="NAD-dependent epimerase/dehydratase" evidence="2">
    <location>
        <begin position="3"/>
        <end position="219"/>
    </location>
</feature>